<reference evidence="9" key="1">
    <citation type="submission" date="2022-04" db="EMBL/GenBank/DDBJ databases">
        <title>Desulfatitalea alkaliphila sp. nov., a novel anaerobic sulfate-reducing bacterium isolated from terrestrial mud volcano, Taman Peninsula, Russia.</title>
        <authorList>
            <person name="Khomyakova M.A."/>
            <person name="Merkel A.Y."/>
            <person name="Slobodkin A.I."/>
        </authorList>
    </citation>
    <scope>NUCLEOTIDE SEQUENCE</scope>
    <source>
        <strain evidence="9">M08but</strain>
    </source>
</reference>
<feature type="transmembrane region" description="Helical" evidence="7">
    <location>
        <begin position="53"/>
        <end position="72"/>
    </location>
</feature>
<sequence>MNNRPVRNSILCPNCRKLVSSDEARCPHCGIPSPGSRLKNNALTRGWGSGESLVLIVIYVNIGMYLISLLLNPRMMGMGLNPFGLLAPDHRSLAVLGATGTLLMNQSAGWWTLLTANYLHGSVLHIFFNMMALYHISPLITQLFGPYRYFAIYTLSGMGGFWISYMAGIPLTIGASAALCGLIGAALYYGRSRGGIFGQTIYKQVGIWALFILVFGLLVQGINNWAHIGGMATGALMALALGYHERIREKLAHRLLAAGCMLATALALLWALFRGVMYWFS</sequence>
<feature type="transmembrane region" description="Helical" evidence="7">
    <location>
        <begin position="255"/>
        <end position="280"/>
    </location>
</feature>
<dbReference type="PANTHER" id="PTHR43731">
    <property type="entry name" value="RHOMBOID PROTEASE"/>
    <property type="match status" value="1"/>
</dbReference>
<comment type="subcellular location">
    <subcellularLocation>
        <location evidence="1">Membrane</location>
        <topology evidence="1">Multi-pass membrane protein</topology>
    </subcellularLocation>
</comment>
<keyword evidence="5 7" id="KW-1133">Transmembrane helix</keyword>
<comment type="similarity">
    <text evidence="2">Belongs to the peptidase S54 family.</text>
</comment>
<dbReference type="GO" id="GO:0016020">
    <property type="term" value="C:membrane"/>
    <property type="evidence" value="ECO:0007669"/>
    <property type="project" value="UniProtKB-SubCell"/>
</dbReference>
<organism evidence="9 10">
    <name type="scientific">Desulfatitalea alkaliphila</name>
    <dbReference type="NCBI Taxonomy" id="2929485"/>
    <lineage>
        <taxon>Bacteria</taxon>
        <taxon>Pseudomonadati</taxon>
        <taxon>Thermodesulfobacteriota</taxon>
        <taxon>Desulfobacteria</taxon>
        <taxon>Desulfobacterales</taxon>
        <taxon>Desulfosarcinaceae</taxon>
        <taxon>Desulfatitalea</taxon>
    </lineage>
</organism>
<dbReference type="Proteomes" id="UP001165427">
    <property type="component" value="Unassembled WGS sequence"/>
</dbReference>
<keyword evidence="9" id="KW-0645">Protease</keyword>
<feature type="transmembrane region" description="Helical" evidence="7">
    <location>
        <begin position="118"/>
        <end position="136"/>
    </location>
</feature>
<dbReference type="PANTHER" id="PTHR43731:SF14">
    <property type="entry name" value="PRESENILIN-ASSOCIATED RHOMBOID-LIKE PROTEIN, MITOCHONDRIAL"/>
    <property type="match status" value="1"/>
</dbReference>
<evidence type="ECO:0000256" key="5">
    <source>
        <dbReference type="ARBA" id="ARBA00022989"/>
    </source>
</evidence>
<proteinExistence type="inferred from homology"/>
<dbReference type="EMBL" id="JALJRB010000003">
    <property type="protein sequence ID" value="MCJ8499696.1"/>
    <property type="molecule type" value="Genomic_DNA"/>
</dbReference>
<evidence type="ECO:0000256" key="3">
    <source>
        <dbReference type="ARBA" id="ARBA00022692"/>
    </source>
</evidence>
<dbReference type="GO" id="GO:0004252">
    <property type="term" value="F:serine-type endopeptidase activity"/>
    <property type="evidence" value="ECO:0007669"/>
    <property type="project" value="InterPro"/>
</dbReference>
<keyword evidence="3 7" id="KW-0812">Transmembrane</keyword>
<evidence type="ECO:0000256" key="4">
    <source>
        <dbReference type="ARBA" id="ARBA00022801"/>
    </source>
</evidence>
<feature type="transmembrane region" description="Helical" evidence="7">
    <location>
        <begin position="93"/>
        <end position="112"/>
    </location>
</feature>
<evidence type="ECO:0000256" key="2">
    <source>
        <dbReference type="ARBA" id="ARBA00009045"/>
    </source>
</evidence>
<dbReference type="InterPro" id="IPR035952">
    <property type="entry name" value="Rhomboid-like_sf"/>
</dbReference>
<evidence type="ECO:0000313" key="9">
    <source>
        <dbReference type="EMBL" id="MCJ8499696.1"/>
    </source>
</evidence>
<evidence type="ECO:0000256" key="7">
    <source>
        <dbReference type="SAM" id="Phobius"/>
    </source>
</evidence>
<dbReference type="EC" id="3.4.21.105" evidence="9"/>
<keyword evidence="6 7" id="KW-0472">Membrane</keyword>
<evidence type="ECO:0000313" key="10">
    <source>
        <dbReference type="Proteomes" id="UP001165427"/>
    </source>
</evidence>
<name>A0AA41UJV6_9BACT</name>
<keyword evidence="4 9" id="KW-0378">Hydrolase</keyword>
<feature type="transmembrane region" description="Helical" evidence="7">
    <location>
        <begin position="225"/>
        <end position="243"/>
    </location>
</feature>
<feature type="transmembrane region" description="Helical" evidence="7">
    <location>
        <begin position="171"/>
        <end position="189"/>
    </location>
</feature>
<dbReference type="Gene3D" id="1.20.1540.10">
    <property type="entry name" value="Rhomboid-like"/>
    <property type="match status" value="1"/>
</dbReference>
<evidence type="ECO:0000259" key="8">
    <source>
        <dbReference type="Pfam" id="PF01694"/>
    </source>
</evidence>
<dbReference type="RefSeq" id="WP_246903151.1">
    <property type="nucleotide sequence ID" value="NZ_JALJRB010000003.1"/>
</dbReference>
<comment type="caution">
    <text evidence="9">The sequence shown here is derived from an EMBL/GenBank/DDBJ whole genome shotgun (WGS) entry which is preliminary data.</text>
</comment>
<dbReference type="InterPro" id="IPR050925">
    <property type="entry name" value="Rhomboid_protease_S54"/>
</dbReference>
<evidence type="ECO:0000256" key="1">
    <source>
        <dbReference type="ARBA" id="ARBA00004141"/>
    </source>
</evidence>
<gene>
    <name evidence="9" type="ORF">MRX98_03845</name>
</gene>
<protein>
    <submittedName>
        <fullName evidence="9">Rhomboid family intramembrane serine protease</fullName>
        <ecNumber evidence="9">3.4.21.105</ecNumber>
    </submittedName>
</protein>
<accession>A0AA41UJV6</accession>
<feature type="transmembrane region" description="Helical" evidence="7">
    <location>
        <begin position="201"/>
        <end position="219"/>
    </location>
</feature>
<keyword evidence="10" id="KW-1185">Reference proteome</keyword>
<dbReference type="InterPro" id="IPR022764">
    <property type="entry name" value="Peptidase_S54_rhomboid_dom"/>
</dbReference>
<dbReference type="AlphaFoldDB" id="A0AA41UJV6"/>
<dbReference type="GO" id="GO:0006508">
    <property type="term" value="P:proteolysis"/>
    <property type="evidence" value="ECO:0007669"/>
    <property type="project" value="UniProtKB-KW"/>
</dbReference>
<evidence type="ECO:0000256" key="6">
    <source>
        <dbReference type="ARBA" id="ARBA00023136"/>
    </source>
</evidence>
<dbReference type="SUPFAM" id="SSF144091">
    <property type="entry name" value="Rhomboid-like"/>
    <property type="match status" value="1"/>
</dbReference>
<feature type="domain" description="Peptidase S54 rhomboid" evidence="8">
    <location>
        <begin position="109"/>
        <end position="242"/>
    </location>
</feature>
<dbReference type="Pfam" id="PF01694">
    <property type="entry name" value="Rhomboid"/>
    <property type="match status" value="1"/>
</dbReference>